<dbReference type="EMBL" id="CAEZXS010000176">
    <property type="protein sequence ID" value="CAB4708437.1"/>
    <property type="molecule type" value="Genomic_DNA"/>
</dbReference>
<dbReference type="PROSITE" id="PS51318">
    <property type="entry name" value="TAT"/>
    <property type="match status" value="1"/>
</dbReference>
<dbReference type="AlphaFoldDB" id="A0A6J6ZP44"/>
<name>A0A6J6ZP44_9ZZZZ</name>
<reference evidence="2" key="1">
    <citation type="submission" date="2020-05" db="EMBL/GenBank/DDBJ databases">
        <authorList>
            <person name="Chiriac C."/>
            <person name="Salcher M."/>
            <person name="Ghai R."/>
            <person name="Kavagutti S V."/>
        </authorList>
    </citation>
    <scope>NUCLEOTIDE SEQUENCE</scope>
</reference>
<proteinExistence type="predicted"/>
<evidence type="ECO:0000313" key="1">
    <source>
        <dbReference type="EMBL" id="CAB4708437.1"/>
    </source>
</evidence>
<dbReference type="InterPro" id="IPR006311">
    <property type="entry name" value="TAT_signal"/>
</dbReference>
<dbReference type="EMBL" id="CAFBOG010000138">
    <property type="protein sequence ID" value="CAB4987075.1"/>
    <property type="molecule type" value="Genomic_DNA"/>
</dbReference>
<organism evidence="2">
    <name type="scientific">freshwater metagenome</name>
    <dbReference type="NCBI Taxonomy" id="449393"/>
    <lineage>
        <taxon>unclassified sequences</taxon>
        <taxon>metagenomes</taxon>
        <taxon>ecological metagenomes</taxon>
    </lineage>
</organism>
<gene>
    <name evidence="1" type="ORF">UFOPK2582_01298</name>
    <name evidence="2" type="ORF">UFOPK3046_01724</name>
    <name evidence="3" type="ORF">UFOPK3914_01381</name>
    <name evidence="4" type="ORF">UFOPK4354_01974</name>
</gene>
<accession>A0A6J6ZP44</accession>
<evidence type="ECO:0000313" key="4">
    <source>
        <dbReference type="EMBL" id="CAB5069317.1"/>
    </source>
</evidence>
<evidence type="ECO:0000313" key="2">
    <source>
        <dbReference type="EMBL" id="CAB4820748.1"/>
    </source>
</evidence>
<dbReference type="EMBL" id="CAFBQW010000318">
    <property type="protein sequence ID" value="CAB5069317.1"/>
    <property type="molecule type" value="Genomic_DNA"/>
</dbReference>
<protein>
    <submittedName>
        <fullName evidence="2">Unannotated protein</fullName>
    </submittedName>
</protein>
<dbReference type="PROSITE" id="PS51257">
    <property type="entry name" value="PROKAR_LIPOPROTEIN"/>
    <property type="match status" value="1"/>
</dbReference>
<evidence type="ECO:0000313" key="3">
    <source>
        <dbReference type="EMBL" id="CAB4987075.1"/>
    </source>
</evidence>
<sequence>MGATRREFLIAGAVAALAASAAACAPTPTGTGPGRICLPPLAGGRSTLPAPGSAGLVDESWFQTRSAEYLALSTASLDGNNINSVTAHLLRARQDPTFSWDPTQIPTTVVGGDPFRDTDDFELMHCQWALYLGRGILPAEIITTIENKIAGARYRYDDPIPAGLIDNKWFWSENHRGMFACDEYLGGLAIPDRVFTFTGLTGAQHAARTRQIVIDWLQERSRFGFFEWHSNTYLKYSYAPVFTLLEFAQDEEILALAAGIADTAMLDLATNTFKGVFGASHGRGYKGGKLSYRGESSFNTCKFLFDSTDRDYLYTNDIGPLYIIGQSKYRVPEAIRRAGASQETAVVRERHGLPLNPHENFSLNPQAPFGYDYNDVKNLPFWWSTGALTSWQMLPQLLTAAKKWKLFDTELFSQLSVLKDFLDINPGLAQITVRELAGFAAAGCLGEAHTYSWRSSEAMLASVIDHRFGDAGDQTHAWQATLGPETTVFTIHPNKEAPSDSYWVGTASMPKTAQKERAAIHIYKPSYASPSDPILGPVFSYLQFTRAWFPQDRFDEVRQANGWTLGRKGDGYVALWSERPTEWRAINTADSASEGMTQPYDLVAPGSPSNVWICEVGGASDHGNFDSFVAAITAATVEVTRVKGVIDVHYISPIEGDLRLGTSSGFKVNDVATPLRNHPRHSSPWGESCEFSSAYDLQAGDARVQINSLTGARSVS</sequence>
<dbReference type="EMBL" id="CAFAAQ010000204">
    <property type="protein sequence ID" value="CAB4820748.1"/>
    <property type="molecule type" value="Genomic_DNA"/>
</dbReference>